<dbReference type="InterPro" id="IPR006059">
    <property type="entry name" value="SBP"/>
</dbReference>
<dbReference type="RefSeq" id="WP_126602824.1">
    <property type="nucleotide sequence ID" value="NZ_BIFQ01000002.1"/>
</dbReference>
<evidence type="ECO:0000256" key="1">
    <source>
        <dbReference type="ARBA" id="ARBA00008520"/>
    </source>
</evidence>
<evidence type="ECO:0000313" key="4">
    <source>
        <dbReference type="EMBL" id="GCE09939.1"/>
    </source>
</evidence>
<dbReference type="GO" id="GO:1901982">
    <property type="term" value="F:maltose binding"/>
    <property type="evidence" value="ECO:0007669"/>
    <property type="project" value="TreeGrafter"/>
</dbReference>
<dbReference type="PANTHER" id="PTHR30061:SF50">
    <property type="entry name" value="MALTOSE_MALTODEXTRIN-BINDING PERIPLASMIC PROTEIN"/>
    <property type="match status" value="1"/>
</dbReference>
<evidence type="ECO:0000313" key="5">
    <source>
        <dbReference type="Proteomes" id="UP000287224"/>
    </source>
</evidence>
<reference evidence="5" key="1">
    <citation type="submission" date="2018-12" db="EMBL/GenBank/DDBJ databases">
        <title>Tengunoibacter tsumagoiensis gen. nov., sp. nov., Dictyobacter kobayashii sp. nov., D. alpinus sp. nov., and D. joshuensis sp. nov. and description of Dictyobacteraceae fam. nov. within the order Ktedonobacterales isolated from Tengu-no-mugimeshi.</title>
        <authorList>
            <person name="Wang C.M."/>
            <person name="Zheng Y."/>
            <person name="Sakai Y."/>
            <person name="Toyoda A."/>
            <person name="Minakuchi Y."/>
            <person name="Abe K."/>
            <person name="Yokota A."/>
            <person name="Yabe S."/>
        </authorList>
    </citation>
    <scope>NUCLEOTIDE SEQUENCE [LARGE SCALE GENOMIC DNA]</scope>
    <source>
        <strain evidence="5">S-27</strain>
    </source>
</reference>
<proteinExistence type="inferred from homology"/>
<accession>A0A401ZSS3</accession>
<evidence type="ECO:0000256" key="2">
    <source>
        <dbReference type="ARBA" id="ARBA00022448"/>
    </source>
</evidence>
<gene>
    <name evidence="4" type="ORF">KDAU_72680</name>
</gene>
<dbReference type="GO" id="GO:0015768">
    <property type="term" value="P:maltose transport"/>
    <property type="evidence" value="ECO:0007669"/>
    <property type="project" value="TreeGrafter"/>
</dbReference>
<keyword evidence="3" id="KW-0732">Signal</keyword>
<dbReference type="OrthoDB" id="9769685at2"/>
<comment type="similarity">
    <text evidence="1">Belongs to the bacterial solute-binding protein 1 family.</text>
</comment>
<dbReference type="GO" id="GO:0042956">
    <property type="term" value="P:maltodextrin transmembrane transport"/>
    <property type="evidence" value="ECO:0007669"/>
    <property type="project" value="TreeGrafter"/>
</dbReference>
<dbReference type="Pfam" id="PF01547">
    <property type="entry name" value="SBP_bac_1"/>
    <property type="match status" value="1"/>
</dbReference>
<dbReference type="EMBL" id="BIFQ01000002">
    <property type="protein sequence ID" value="GCE09939.1"/>
    <property type="molecule type" value="Genomic_DNA"/>
</dbReference>
<dbReference type="GO" id="GO:0055052">
    <property type="term" value="C:ATP-binding cassette (ABC) transporter complex, substrate-binding subunit-containing"/>
    <property type="evidence" value="ECO:0007669"/>
    <property type="project" value="TreeGrafter"/>
</dbReference>
<dbReference type="SUPFAM" id="SSF53850">
    <property type="entry name" value="Periplasmic binding protein-like II"/>
    <property type="match status" value="1"/>
</dbReference>
<keyword evidence="5" id="KW-1185">Reference proteome</keyword>
<sequence length="453" mass="50880">MRIRHWLRKPRILLISLFLLSIVLGACGNSAGGPKEVVFWTSITDDIGIKAQRDIADAFNKANPDLHVNVVPEPTTGTGDSTALITSVRGGVGPDAYLIDRFTVGQQAALGLLSDLYPYTSKENQDLSKQYLPFAWSEALFQGHPYALPMDTDARALYYNKTVLRQAGIDPSILDPKNGPIKMSKLKELAFKVNHMDSHGNYDRIGFIPWYGQAFHTTWALDFGAQFFNNNTCQLTPLEPAMLKTFNMYHDWSQALNYQKVSTFLATYQPANALPSQNPFFTNHLAFAIDGDWNLASIKQYVPKLDYGVTYMPIPDDRTTPFTWSGGFALAIPTGAHNADGGYRFLRFMAGPDGQRIYTKETSHLPTWKSLLDEKQLFDPGHTFFANLLQYSVSRPPLPVGGQISDELSSAQDKVDFNTATPKEALQEYYNRVQPQMQQYCPFKLEGWSNPYK</sequence>
<dbReference type="AlphaFoldDB" id="A0A401ZSS3"/>
<name>A0A401ZSS3_9CHLR</name>
<comment type="caution">
    <text evidence="4">The sequence shown here is derived from an EMBL/GenBank/DDBJ whole genome shotgun (WGS) entry which is preliminary data.</text>
</comment>
<organism evidence="4 5">
    <name type="scientific">Dictyobacter aurantiacus</name>
    <dbReference type="NCBI Taxonomy" id="1936993"/>
    <lineage>
        <taxon>Bacteria</taxon>
        <taxon>Bacillati</taxon>
        <taxon>Chloroflexota</taxon>
        <taxon>Ktedonobacteria</taxon>
        <taxon>Ktedonobacterales</taxon>
        <taxon>Dictyobacteraceae</taxon>
        <taxon>Dictyobacter</taxon>
    </lineage>
</organism>
<keyword evidence="2" id="KW-0813">Transport</keyword>
<dbReference type="CDD" id="cd14748">
    <property type="entry name" value="PBP2_UgpB"/>
    <property type="match status" value="1"/>
</dbReference>
<evidence type="ECO:0000256" key="3">
    <source>
        <dbReference type="ARBA" id="ARBA00022729"/>
    </source>
</evidence>
<dbReference type="Proteomes" id="UP000287224">
    <property type="component" value="Unassembled WGS sequence"/>
</dbReference>
<dbReference type="Gene3D" id="3.40.190.10">
    <property type="entry name" value="Periplasmic binding protein-like II"/>
    <property type="match status" value="2"/>
</dbReference>
<dbReference type="PANTHER" id="PTHR30061">
    <property type="entry name" value="MALTOSE-BINDING PERIPLASMIC PROTEIN"/>
    <property type="match status" value="1"/>
</dbReference>
<protein>
    <submittedName>
        <fullName evidence="4">Sugar ABC transporter substrate-binding protein</fullName>
    </submittedName>
</protein>
<dbReference type="PROSITE" id="PS51257">
    <property type="entry name" value="PROKAR_LIPOPROTEIN"/>
    <property type="match status" value="1"/>
</dbReference>